<keyword evidence="2" id="KW-1185">Reference proteome</keyword>
<dbReference type="Proteomes" id="UP000480178">
    <property type="component" value="Chromosome"/>
</dbReference>
<protein>
    <submittedName>
        <fullName evidence="1">Uncharacterized protein</fullName>
    </submittedName>
</protein>
<dbReference type="EMBL" id="CP048222">
    <property type="protein sequence ID" value="QHT70049.1"/>
    <property type="molecule type" value="Genomic_DNA"/>
</dbReference>
<evidence type="ECO:0000313" key="1">
    <source>
        <dbReference type="EMBL" id="QHT70049.1"/>
    </source>
</evidence>
<name>A0A6C0GPS1_9BACT</name>
<evidence type="ECO:0000313" key="2">
    <source>
        <dbReference type="Proteomes" id="UP000480178"/>
    </source>
</evidence>
<dbReference type="AlphaFoldDB" id="A0A6C0GPS1"/>
<organism evidence="1 2">
    <name type="scientific">Rhodocytophaga rosea</name>
    <dbReference type="NCBI Taxonomy" id="2704465"/>
    <lineage>
        <taxon>Bacteria</taxon>
        <taxon>Pseudomonadati</taxon>
        <taxon>Bacteroidota</taxon>
        <taxon>Cytophagia</taxon>
        <taxon>Cytophagales</taxon>
        <taxon>Rhodocytophagaceae</taxon>
        <taxon>Rhodocytophaga</taxon>
    </lineage>
</organism>
<reference evidence="1 2" key="1">
    <citation type="submission" date="2020-01" db="EMBL/GenBank/DDBJ databases">
        <authorList>
            <person name="Kim M.K."/>
        </authorList>
    </citation>
    <scope>NUCLEOTIDE SEQUENCE [LARGE SCALE GENOMIC DNA]</scope>
    <source>
        <strain evidence="1 2">172606-1</strain>
    </source>
</reference>
<dbReference type="KEGG" id="rhoz:GXP67_27095"/>
<accession>A0A6C0GPS1</accession>
<gene>
    <name evidence="1" type="ORF">GXP67_27095</name>
</gene>
<dbReference type="RefSeq" id="WP_162446032.1">
    <property type="nucleotide sequence ID" value="NZ_CP048222.1"/>
</dbReference>
<sequence>MTITTDFDIGDEVRVNNGEKGKITSIRIVIREGKTGGDYKIEYEVDHTYIRYSYQLNKIY</sequence>
<proteinExistence type="predicted"/>